<evidence type="ECO:0000313" key="3">
    <source>
        <dbReference type="Proteomes" id="UP000008021"/>
    </source>
</evidence>
<reference evidence="2" key="2">
    <citation type="submission" date="2018-05" db="EMBL/GenBank/DDBJ databases">
        <title>OmerRS3 (Oryza meridionalis Reference Sequence Version 3).</title>
        <authorList>
            <person name="Zhang J."/>
            <person name="Kudrna D."/>
            <person name="Lee S."/>
            <person name="Talag J."/>
            <person name="Welchert J."/>
            <person name="Wing R.A."/>
        </authorList>
    </citation>
    <scope>NUCLEOTIDE SEQUENCE [LARGE SCALE GENOMIC DNA]</scope>
    <source>
        <strain evidence="2">cv. OR44</strain>
    </source>
</reference>
<feature type="compositionally biased region" description="Basic residues" evidence="1">
    <location>
        <begin position="112"/>
        <end position="122"/>
    </location>
</feature>
<feature type="region of interest" description="Disordered" evidence="1">
    <location>
        <begin position="176"/>
        <end position="200"/>
    </location>
</feature>
<dbReference type="Proteomes" id="UP000008021">
    <property type="component" value="Chromosome 6"/>
</dbReference>
<protein>
    <submittedName>
        <fullName evidence="2">Uncharacterized protein</fullName>
    </submittedName>
</protein>
<feature type="region of interest" description="Disordered" evidence="1">
    <location>
        <begin position="94"/>
        <end position="153"/>
    </location>
</feature>
<accession>A0A0E0DVD4</accession>
<evidence type="ECO:0000313" key="2">
    <source>
        <dbReference type="EnsemblPlants" id="OMERI06G00090.1"/>
    </source>
</evidence>
<name>A0A0E0DVD4_9ORYZ</name>
<dbReference type="EnsemblPlants" id="OMERI06G00090.1">
    <property type="protein sequence ID" value="OMERI06G00090.1"/>
    <property type="gene ID" value="OMERI06G00090"/>
</dbReference>
<dbReference type="PANTHER" id="PTHR36038:SF4">
    <property type="entry name" value="OS06G0102750 PROTEIN"/>
    <property type="match status" value="1"/>
</dbReference>
<proteinExistence type="predicted"/>
<feature type="compositionally biased region" description="Low complexity" evidence="1">
    <location>
        <begin position="176"/>
        <end position="191"/>
    </location>
</feature>
<dbReference type="Gramene" id="OMERI06G00090.1">
    <property type="protein sequence ID" value="OMERI06G00090.1"/>
    <property type="gene ID" value="OMERI06G00090"/>
</dbReference>
<keyword evidence="3" id="KW-1185">Reference proteome</keyword>
<evidence type="ECO:0000256" key="1">
    <source>
        <dbReference type="SAM" id="MobiDB-lite"/>
    </source>
</evidence>
<dbReference type="PANTHER" id="PTHR36038">
    <property type="entry name" value="OS06G0102750 PROTEIN"/>
    <property type="match status" value="1"/>
</dbReference>
<sequence length="221" mass="23965">MDTESCFFLGKLCALGNAFGGFILKGEPRARAISYLGELREVMGHIGEAGGGAVVMGCKVLPMWRESGGMVDGARKTMVHGKKAVARVKELLRRAAQSRSPHPHPQATGASRWKKKKKKKKDDKHVLHGWQKVMSFQARDSSNSKAGDDSTSKLSFKWDAGSCSSASSSAMYSPLSAVSAPAKAPSSQQQPLRPWSTVPDDGEQRMAQWITTDSDFVVLEL</sequence>
<reference evidence="2" key="1">
    <citation type="submission" date="2015-04" db="UniProtKB">
        <authorList>
            <consortium name="EnsemblPlants"/>
        </authorList>
    </citation>
    <scope>IDENTIFICATION</scope>
</reference>
<dbReference type="AlphaFoldDB" id="A0A0E0DVD4"/>
<organism evidence="2">
    <name type="scientific">Oryza meridionalis</name>
    <dbReference type="NCBI Taxonomy" id="40149"/>
    <lineage>
        <taxon>Eukaryota</taxon>
        <taxon>Viridiplantae</taxon>
        <taxon>Streptophyta</taxon>
        <taxon>Embryophyta</taxon>
        <taxon>Tracheophyta</taxon>
        <taxon>Spermatophyta</taxon>
        <taxon>Magnoliopsida</taxon>
        <taxon>Liliopsida</taxon>
        <taxon>Poales</taxon>
        <taxon>Poaceae</taxon>
        <taxon>BOP clade</taxon>
        <taxon>Oryzoideae</taxon>
        <taxon>Oryzeae</taxon>
        <taxon>Oryzinae</taxon>
        <taxon>Oryza</taxon>
    </lineage>
</organism>